<feature type="compositionally biased region" description="Basic and acidic residues" evidence="1">
    <location>
        <begin position="65"/>
        <end position="75"/>
    </location>
</feature>
<sequence>MANEPVPHTEGAITQPAHLIKELSSLAAPQTRPATRAAVSTHVATGKAGVGETNTVTPTHVHLRSLAEGRDKELEIANPQTQPEPDSPDTTAAKPTGGAQHEQLGLLQTTTHNKSTQDTSKPGKPHLERAFLQSKKHSRSTPDEKLGHALEAAERRGPTEREEQRNANEKGRPDGRLSRHSDRRKRSLTTA</sequence>
<feature type="compositionally biased region" description="Basic residues" evidence="1">
    <location>
        <begin position="181"/>
        <end position="191"/>
    </location>
</feature>
<organism evidence="2 3">
    <name type="scientific">Brassica cretica</name>
    <name type="common">Mustard</name>
    <dbReference type="NCBI Taxonomy" id="69181"/>
    <lineage>
        <taxon>Eukaryota</taxon>
        <taxon>Viridiplantae</taxon>
        <taxon>Streptophyta</taxon>
        <taxon>Embryophyta</taxon>
        <taxon>Tracheophyta</taxon>
        <taxon>Spermatophyta</taxon>
        <taxon>Magnoliopsida</taxon>
        <taxon>eudicotyledons</taxon>
        <taxon>Gunneridae</taxon>
        <taxon>Pentapetalae</taxon>
        <taxon>rosids</taxon>
        <taxon>malvids</taxon>
        <taxon>Brassicales</taxon>
        <taxon>Brassicaceae</taxon>
        <taxon>Brassiceae</taxon>
        <taxon>Brassica</taxon>
    </lineage>
</organism>
<name>A0ABQ7AQD2_BRACR</name>
<evidence type="ECO:0000256" key="1">
    <source>
        <dbReference type="SAM" id="MobiDB-lite"/>
    </source>
</evidence>
<feature type="region of interest" description="Disordered" evidence="1">
    <location>
        <begin position="23"/>
        <end position="191"/>
    </location>
</feature>
<evidence type="ECO:0008006" key="4">
    <source>
        <dbReference type="Google" id="ProtNLM"/>
    </source>
</evidence>
<gene>
    <name evidence="2" type="ORF">DY000_02061102</name>
</gene>
<dbReference type="Proteomes" id="UP000266723">
    <property type="component" value="Unassembled WGS sequence"/>
</dbReference>
<reference evidence="2 3" key="1">
    <citation type="journal article" date="2020" name="BMC Genomics">
        <title>Intraspecific diversification of the crop wild relative Brassica cretica Lam. using demographic model selection.</title>
        <authorList>
            <person name="Kioukis A."/>
            <person name="Michalopoulou V.A."/>
            <person name="Briers L."/>
            <person name="Pirintsos S."/>
            <person name="Studholme D.J."/>
            <person name="Pavlidis P."/>
            <person name="Sarris P.F."/>
        </authorList>
    </citation>
    <scope>NUCLEOTIDE SEQUENCE [LARGE SCALE GENOMIC DNA]</scope>
    <source>
        <strain evidence="3">cv. PFS-1207/04</strain>
    </source>
</reference>
<proteinExistence type="predicted"/>
<dbReference type="EMBL" id="QGKV02001556">
    <property type="protein sequence ID" value="KAF3516248.1"/>
    <property type="molecule type" value="Genomic_DNA"/>
</dbReference>
<feature type="compositionally biased region" description="Polar residues" evidence="1">
    <location>
        <begin position="106"/>
        <end position="120"/>
    </location>
</feature>
<feature type="compositionally biased region" description="Low complexity" evidence="1">
    <location>
        <begin position="27"/>
        <end position="38"/>
    </location>
</feature>
<feature type="compositionally biased region" description="Basic and acidic residues" evidence="1">
    <location>
        <begin position="140"/>
        <end position="180"/>
    </location>
</feature>
<comment type="caution">
    <text evidence="2">The sequence shown here is derived from an EMBL/GenBank/DDBJ whole genome shotgun (WGS) entry which is preliminary data.</text>
</comment>
<evidence type="ECO:0000313" key="2">
    <source>
        <dbReference type="EMBL" id="KAF3516248.1"/>
    </source>
</evidence>
<accession>A0ABQ7AQD2</accession>
<protein>
    <recommendedName>
        <fullName evidence="4">DUF4005 domain-containing protein</fullName>
    </recommendedName>
</protein>
<feature type="compositionally biased region" description="Polar residues" evidence="1">
    <location>
        <begin position="78"/>
        <end position="90"/>
    </location>
</feature>
<keyword evidence="3" id="KW-1185">Reference proteome</keyword>
<evidence type="ECO:0000313" key="3">
    <source>
        <dbReference type="Proteomes" id="UP000266723"/>
    </source>
</evidence>